<accession>A0A8J8TE73</accession>
<dbReference type="AlphaFoldDB" id="A0A8J8TE73"/>
<gene>
    <name evidence="1" type="ORF">A3207_08410</name>
</gene>
<proteinExistence type="predicted"/>
<dbReference type="InterPro" id="IPR012675">
    <property type="entry name" value="Beta-grasp_dom_sf"/>
</dbReference>
<dbReference type="RefSeq" id="WP_020449026.1">
    <property type="nucleotide sequence ID" value="NZ_CAYAYA010000025.1"/>
</dbReference>
<evidence type="ECO:0008006" key="3">
    <source>
        <dbReference type="Google" id="ProtNLM"/>
    </source>
</evidence>
<name>A0A8J8TE73_9ARCH</name>
<dbReference type="GeneID" id="41323559"/>
<dbReference type="Gene3D" id="3.10.20.30">
    <property type="match status" value="1"/>
</dbReference>
<evidence type="ECO:0000313" key="2">
    <source>
        <dbReference type="Proteomes" id="UP000752814"/>
    </source>
</evidence>
<dbReference type="SUPFAM" id="SSF54285">
    <property type="entry name" value="MoaD/ThiS"/>
    <property type="match status" value="1"/>
</dbReference>
<protein>
    <recommendedName>
        <fullName evidence="3">MoaD/ThiS family protein</fullName>
    </recommendedName>
</protein>
<sequence>MMINVQHESKTEKICLDEGSTAENLLSCMGLMPDAYIVLKGKLPIPIDCILSEGDSIKLIKVASGG</sequence>
<comment type="caution">
    <text evidence="1">The sequence shown here is derived from an EMBL/GenBank/DDBJ whole genome shotgun (WGS) entry which is preliminary data.</text>
</comment>
<evidence type="ECO:0000313" key="1">
    <source>
        <dbReference type="EMBL" id="TQS81364.1"/>
    </source>
</evidence>
<dbReference type="InterPro" id="IPR016155">
    <property type="entry name" value="Mopterin_synth/thiamin_S_b"/>
</dbReference>
<reference evidence="1" key="1">
    <citation type="submission" date="2016-03" db="EMBL/GenBank/DDBJ databases">
        <authorList>
            <person name="Borrel G."/>
            <person name="Mccann A."/>
            <person name="O'Toole P.W."/>
        </authorList>
    </citation>
    <scope>NUCLEOTIDE SEQUENCE</scope>
    <source>
        <strain evidence="1">183</strain>
    </source>
</reference>
<dbReference type="EMBL" id="LVVT01000023">
    <property type="protein sequence ID" value="TQS81364.1"/>
    <property type="molecule type" value="Genomic_DNA"/>
</dbReference>
<dbReference type="Proteomes" id="UP000752814">
    <property type="component" value="Unassembled WGS sequence"/>
</dbReference>
<organism evidence="1 2">
    <name type="scientific">Candidatus Methanomassiliicoccus intestinalis</name>
    <dbReference type="NCBI Taxonomy" id="1406512"/>
    <lineage>
        <taxon>Archaea</taxon>
        <taxon>Methanobacteriati</taxon>
        <taxon>Thermoplasmatota</taxon>
        <taxon>Thermoplasmata</taxon>
        <taxon>Methanomassiliicoccales</taxon>
        <taxon>Methanomassiliicoccaceae</taxon>
        <taxon>Methanomassiliicoccus</taxon>
    </lineage>
</organism>